<reference evidence="10 11" key="1">
    <citation type="submission" date="2020-03" db="EMBL/GenBank/DDBJ databases">
        <title>Vagococcus sp. nov., isolated from beetles.</title>
        <authorList>
            <person name="Hyun D.-W."/>
            <person name="Bae J.-W."/>
        </authorList>
    </citation>
    <scope>NUCLEOTIDE SEQUENCE [LARGE SCALE GENOMIC DNA]</scope>
    <source>
        <strain evidence="10 11">HDW17B</strain>
    </source>
</reference>
<dbReference type="KEGG" id="vhy:G7082_09045"/>
<dbReference type="CDD" id="cd05388">
    <property type="entry name" value="CobB_N"/>
    <property type="match status" value="1"/>
</dbReference>
<feature type="domain" description="CobB/CobQ-like glutamine amidotransferase" evidence="9">
    <location>
        <begin position="248"/>
        <end position="440"/>
    </location>
</feature>
<sequence>MKKIMVSAASSGSGKTTVTLGLLEALKRRNLDVQPFKVGPDYVDTKYHSRITENSSRNLDSFLIQNKETIKYLFDKQASQVDIAVIEGVMGLFDGFGIDKDCCSSSAMAKDLNAPVLLVVDGKSASTSISAVVKGFEEFDSDLKIQGVIVNNIASENHFSLVKGAIEKYTKATVYGYLRKNRTFALPSRQLGLVPDNEIDNVMGIIGLIADSLEETVDIDRLLSDLVDEDVQQINFPFELVPSNQSIKIAIAKDDAFHFYYPDNLELLEKIGAEIIEFSPMRDKELPQADFYYFGGGYPEEFAKELSENKEMRESVLKAHEACKPILAECGGLMYLGTSLKIAEDSFPMVGIFEGQSEMTSRLKRFGYCYGVLKEDCLLGKKGDKVYGHEFHHSIFETSEETAMLMEKKRDGKLISSWEGGYQKNNTFASYLHLHFFQSEPFIYQLVNSIHVQEDET</sequence>
<evidence type="ECO:0000256" key="3">
    <source>
        <dbReference type="ARBA" id="ARBA00022741"/>
    </source>
</evidence>
<dbReference type="InterPro" id="IPR004484">
    <property type="entry name" value="CbiA/CobB_synth"/>
</dbReference>
<dbReference type="RefSeq" id="WP_166034774.1">
    <property type="nucleotide sequence ID" value="NZ_CP049887.1"/>
</dbReference>
<comment type="function">
    <text evidence="7">Catalyzes the ATP-dependent amidation of the two carboxylate groups at positions a and c of cobyrinate, using either L-glutamine or ammonia as the nitrogen source.</text>
</comment>
<evidence type="ECO:0000313" key="11">
    <source>
        <dbReference type="Proteomes" id="UP000501747"/>
    </source>
</evidence>
<evidence type="ECO:0000256" key="6">
    <source>
        <dbReference type="ARBA" id="ARBA00022962"/>
    </source>
</evidence>
<comment type="miscellaneous">
    <text evidence="7">The a and c carboxylates of cobyrinate are activated for nucleophilic attack via formation of a phosphorylated intermediate by ATP. CbiA catalyzes first the amidation of the c-carboxylate, and then that of the a-carboxylate.</text>
</comment>
<keyword evidence="4 7" id="KW-0067">ATP-binding</keyword>
<dbReference type="InterPro" id="IPR011698">
    <property type="entry name" value="GATase_3"/>
</dbReference>
<dbReference type="NCBIfam" id="NF002204">
    <property type="entry name" value="PRK01077.1"/>
    <property type="match status" value="1"/>
</dbReference>
<evidence type="ECO:0000259" key="8">
    <source>
        <dbReference type="Pfam" id="PF01656"/>
    </source>
</evidence>
<comment type="catalytic activity">
    <reaction evidence="7">
        <text>cob(II)yrinate + 2 L-glutamine + 2 ATP + 2 H2O = cob(II)yrinate a,c diamide + 2 L-glutamate + 2 ADP + 2 phosphate + 2 H(+)</text>
        <dbReference type="Rhea" id="RHEA:26289"/>
        <dbReference type="ChEBI" id="CHEBI:15377"/>
        <dbReference type="ChEBI" id="CHEBI:15378"/>
        <dbReference type="ChEBI" id="CHEBI:29985"/>
        <dbReference type="ChEBI" id="CHEBI:30616"/>
        <dbReference type="ChEBI" id="CHEBI:43474"/>
        <dbReference type="ChEBI" id="CHEBI:58359"/>
        <dbReference type="ChEBI" id="CHEBI:58537"/>
        <dbReference type="ChEBI" id="CHEBI:58894"/>
        <dbReference type="ChEBI" id="CHEBI:456216"/>
        <dbReference type="EC" id="6.3.5.11"/>
    </reaction>
</comment>
<dbReference type="PANTHER" id="PTHR43873:SF1">
    <property type="entry name" value="COBYRINATE A,C-DIAMIDE SYNTHASE"/>
    <property type="match status" value="1"/>
</dbReference>
<keyword evidence="5 7" id="KW-0460">Magnesium</keyword>
<dbReference type="EC" id="6.3.5.11" evidence="7"/>
<dbReference type="NCBIfam" id="TIGR00379">
    <property type="entry name" value="cobB"/>
    <property type="match status" value="1"/>
</dbReference>
<evidence type="ECO:0000256" key="2">
    <source>
        <dbReference type="ARBA" id="ARBA00022598"/>
    </source>
</evidence>
<dbReference type="InterPro" id="IPR029062">
    <property type="entry name" value="Class_I_gatase-like"/>
</dbReference>
<dbReference type="Pfam" id="PF01656">
    <property type="entry name" value="CbiA"/>
    <property type="match status" value="1"/>
</dbReference>
<keyword evidence="2 7" id="KW-0436">Ligase</keyword>
<dbReference type="InterPro" id="IPR027417">
    <property type="entry name" value="P-loop_NTPase"/>
</dbReference>
<dbReference type="GO" id="GO:0042242">
    <property type="term" value="F:cobyrinic acid a,c-diamide synthase activity"/>
    <property type="evidence" value="ECO:0007669"/>
    <property type="project" value="UniProtKB-UniRule"/>
</dbReference>
<dbReference type="Gene3D" id="3.40.50.300">
    <property type="entry name" value="P-loop containing nucleotide triphosphate hydrolases"/>
    <property type="match status" value="2"/>
</dbReference>
<feature type="domain" description="CobQ/CobB/MinD/ParA nucleotide binding" evidence="8">
    <location>
        <begin position="4"/>
        <end position="189"/>
    </location>
</feature>
<organism evidence="10 11">
    <name type="scientific">Vagococcus hydrophili</name>
    <dbReference type="NCBI Taxonomy" id="2714947"/>
    <lineage>
        <taxon>Bacteria</taxon>
        <taxon>Bacillati</taxon>
        <taxon>Bacillota</taxon>
        <taxon>Bacilli</taxon>
        <taxon>Lactobacillales</taxon>
        <taxon>Enterococcaceae</taxon>
        <taxon>Vagococcus</taxon>
    </lineage>
</organism>
<dbReference type="Gene3D" id="3.40.50.880">
    <property type="match status" value="1"/>
</dbReference>
<proteinExistence type="inferred from homology"/>
<keyword evidence="6 7" id="KW-0315">Glutamine amidotransferase</keyword>
<dbReference type="CDD" id="cd03130">
    <property type="entry name" value="GATase1_CobB"/>
    <property type="match status" value="1"/>
</dbReference>
<dbReference type="InterPro" id="IPR002586">
    <property type="entry name" value="CobQ/CobB/MinD/ParA_Nub-bd_dom"/>
</dbReference>
<dbReference type="Proteomes" id="UP000501747">
    <property type="component" value="Chromosome"/>
</dbReference>
<evidence type="ECO:0000259" key="9">
    <source>
        <dbReference type="Pfam" id="PF07685"/>
    </source>
</evidence>
<dbReference type="HAMAP" id="MF_00027">
    <property type="entry name" value="CobB_CbiA"/>
    <property type="match status" value="1"/>
</dbReference>
<dbReference type="PROSITE" id="PS51274">
    <property type="entry name" value="GATASE_COBBQ"/>
    <property type="match status" value="1"/>
</dbReference>
<accession>A0A6G8AU87</accession>
<dbReference type="Pfam" id="PF07685">
    <property type="entry name" value="GATase_3"/>
    <property type="match status" value="1"/>
</dbReference>
<feature type="site" description="Increases nucleophilicity of active site Cys" evidence="7">
    <location>
        <position position="433"/>
    </location>
</feature>
<dbReference type="PANTHER" id="PTHR43873">
    <property type="entry name" value="COBYRINATE A,C-DIAMIDE SYNTHASE"/>
    <property type="match status" value="1"/>
</dbReference>
<dbReference type="SUPFAM" id="SSF52317">
    <property type="entry name" value="Class I glutamine amidotransferase-like"/>
    <property type="match status" value="1"/>
</dbReference>
<dbReference type="GO" id="GO:0005524">
    <property type="term" value="F:ATP binding"/>
    <property type="evidence" value="ECO:0007669"/>
    <property type="project" value="UniProtKB-UniRule"/>
</dbReference>
<dbReference type="SUPFAM" id="SSF52540">
    <property type="entry name" value="P-loop containing nucleoside triphosphate hydrolases"/>
    <property type="match status" value="1"/>
</dbReference>
<name>A0A6G8AU87_9ENTE</name>
<gene>
    <name evidence="7" type="primary">cbiA</name>
    <name evidence="10" type="ORF">G7082_09045</name>
</gene>
<dbReference type="AlphaFoldDB" id="A0A6G8AU87"/>
<dbReference type="EMBL" id="CP049887">
    <property type="protein sequence ID" value="QIL48638.1"/>
    <property type="molecule type" value="Genomic_DNA"/>
</dbReference>
<evidence type="ECO:0000256" key="7">
    <source>
        <dbReference type="HAMAP-Rule" id="MF_00027"/>
    </source>
</evidence>
<evidence type="ECO:0000313" key="10">
    <source>
        <dbReference type="EMBL" id="QIL48638.1"/>
    </source>
</evidence>
<feature type="active site" description="Nucleophile" evidence="7">
    <location>
        <position position="330"/>
    </location>
</feature>
<keyword evidence="3 7" id="KW-0547">Nucleotide-binding</keyword>
<protein>
    <recommendedName>
        <fullName evidence="7">Cobyrinate a,c-diamide synthase</fullName>
        <ecNumber evidence="7">6.3.5.11</ecNumber>
    </recommendedName>
    <alternativeName>
        <fullName evidence="7">Cobyrinic acid a,c-diamide synthetase</fullName>
    </alternativeName>
</protein>
<comment type="similarity">
    <text evidence="7">Belongs to the CobB/CbiA family.</text>
</comment>
<evidence type="ECO:0000256" key="5">
    <source>
        <dbReference type="ARBA" id="ARBA00022842"/>
    </source>
</evidence>
<comment type="pathway">
    <text evidence="7">Cofactor biosynthesis; adenosylcobalamin biosynthesis; cob(II)yrinate a,c-diamide from sirohydrochlorin (anaerobic route): step 10/10.</text>
</comment>
<keyword evidence="11" id="KW-1185">Reference proteome</keyword>
<dbReference type="GO" id="GO:0009236">
    <property type="term" value="P:cobalamin biosynthetic process"/>
    <property type="evidence" value="ECO:0007669"/>
    <property type="project" value="UniProtKB-UniRule"/>
</dbReference>
<dbReference type="UniPathway" id="UPA00148">
    <property type="reaction ID" value="UER00231"/>
</dbReference>
<comment type="domain">
    <text evidence="7">Comprises of two domains. The C-terminal domain contains the binding site for glutamine and catalyzes the hydrolysis of this substrate to glutamate and ammonia. The N-terminal domain is anticipated to bind ATP and cobyrinate and catalyzes the ultimate synthesis of the diamide product. The ammonia produced via the glutaminase domain is probably translocated to the adjacent domain via a molecular tunnel, where it reacts with an activated intermediate.</text>
</comment>
<comment type="cofactor">
    <cofactor evidence="1 7">
        <name>Mg(2+)</name>
        <dbReference type="ChEBI" id="CHEBI:18420"/>
    </cofactor>
</comment>
<keyword evidence="7" id="KW-0169">Cobalamin biosynthesis</keyword>
<evidence type="ECO:0000256" key="1">
    <source>
        <dbReference type="ARBA" id="ARBA00001946"/>
    </source>
</evidence>
<evidence type="ECO:0000256" key="4">
    <source>
        <dbReference type="ARBA" id="ARBA00022840"/>
    </source>
</evidence>